<feature type="transmembrane region" description="Helical" evidence="5">
    <location>
        <begin position="236"/>
        <end position="252"/>
    </location>
</feature>
<feature type="transmembrane region" description="Helical" evidence="5">
    <location>
        <begin position="285"/>
        <end position="303"/>
    </location>
</feature>
<evidence type="ECO:0000256" key="3">
    <source>
        <dbReference type="ARBA" id="ARBA00022989"/>
    </source>
</evidence>
<feature type="transmembrane region" description="Helical" evidence="5">
    <location>
        <begin position="120"/>
        <end position="140"/>
    </location>
</feature>
<dbReference type="Pfam" id="PF04932">
    <property type="entry name" value="Wzy_C"/>
    <property type="match status" value="1"/>
</dbReference>
<dbReference type="PATRIC" id="fig|1345695.3.peg.4197"/>
<gene>
    <name evidence="7" type="ORF">CLSA_c42100</name>
</gene>
<comment type="subcellular location">
    <subcellularLocation>
        <location evidence="1">Membrane</location>
        <topology evidence="1">Multi-pass membrane protein</topology>
    </subcellularLocation>
</comment>
<keyword evidence="2 5" id="KW-0812">Transmembrane</keyword>
<dbReference type="PANTHER" id="PTHR37422:SF23">
    <property type="entry name" value="TEICHURONIC ACID BIOSYNTHESIS PROTEIN TUAE"/>
    <property type="match status" value="1"/>
</dbReference>
<feature type="transmembrane region" description="Helical" evidence="5">
    <location>
        <begin position="258"/>
        <end position="278"/>
    </location>
</feature>
<dbReference type="GO" id="GO:0016874">
    <property type="term" value="F:ligase activity"/>
    <property type="evidence" value="ECO:0007669"/>
    <property type="project" value="UniProtKB-KW"/>
</dbReference>
<feature type="transmembrane region" description="Helical" evidence="5">
    <location>
        <begin position="209"/>
        <end position="229"/>
    </location>
</feature>
<feature type="domain" description="O-antigen ligase-related" evidence="6">
    <location>
        <begin position="447"/>
        <end position="534"/>
    </location>
</feature>
<evidence type="ECO:0000313" key="8">
    <source>
        <dbReference type="Proteomes" id="UP000017118"/>
    </source>
</evidence>
<feature type="transmembrane region" description="Helical" evidence="5">
    <location>
        <begin position="12"/>
        <end position="31"/>
    </location>
</feature>
<feature type="transmembrane region" description="Helical" evidence="5">
    <location>
        <begin position="559"/>
        <end position="577"/>
    </location>
</feature>
<dbReference type="eggNOG" id="COG3307">
    <property type="taxonomic scope" value="Bacteria"/>
</dbReference>
<dbReference type="PANTHER" id="PTHR37422">
    <property type="entry name" value="TEICHURONIC ACID BIOSYNTHESIS PROTEIN TUAE"/>
    <property type="match status" value="1"/>
</dbReference>
<feature type="transmembrane region" description="Helical" evidence="5">
    <location>
        <begin position="146"/>
        <end position="166"/>
    </location>
</feature>
<protein>
    <submittedName>
        <fullName evidence="7">O-antigen ligase</fullName>
    </submittedName>
</protein>
<reference evidence="7 8" key="1">
    <citation type="journal article" date="2013" name="Genome Announc.">
        <title>Complete Genome Sequence of the Solvent Producer Clostridium saccharobutylicum NCP262 (DSM 13864).</title>
        <authorList>
            <person name="Poehlein A."/>
            <person name="Hartwich K."/>
            <person name="Krabben P."/>
            <person name="Ehrenreich A."/>
            <person name="Liebl W."/>
            <person name="Durre P."/>
            <person name="Gottschalk G."/>
            <person name="Daniel R."/>
        </authorList>
    </citation>
    <scope>NUCLEOTIDE SEQUENCE [LARGE SCALE GENOMIC DNA]</scope>
    <source>
        <strain evidence="7">DSM 13864</strain>
    </source>
</reference>
<evidence type="ECO:0000259" key="6">
    <source>
        <dbReference type="Pfam" id="PF04932"/>
    </source>
</evidence>
<feature type="transmembrane region" description="Helical" evidence="5">
    <location>
        <begin position="526"/>
        <end position="547"/>
    </location>
</feature>
<evidence type="ECO:0000256" key="1">
    <source>
        <dbReference type="ARBA" id="ARBA00004141"/>
    </source>
</evidence>
<dbReference type="AlphaFoldDB" id="U5MX48"/>
<keyword evidence="3 5" id="KW-1133">Transmembrane helix</keyword>
<name>U5MX48_CLOSA</name>
<evidence type="ECO:0000256" key="5">
    <source>
        <dbReference type="SAM" id="Phobius"/>
    </source>
</evidence>
<dbReference type="KEGG" id="csb:CLSA_c42100"/>
<dbReference type="InterPro" id="IPR007016">
    <property type="entry name" value="O-antigen_ligase-rel_domated"/>
</dbReference>
<keyword evidence="8" id="KW-1185">Reference proteome</keyword>
<keyword evidence="4 5" id="KW-0472">Membrane</keyword>
<evidence type="ECO:0000256" key="4">
    <source>
        <dbReference type="ARBA" id="ARBA00023136"/>
    </source>
</evidence>
<sequence length="614" mass="68700">MKTNSREKPINFFFPIAFILGIVPLIVRLTFIEPDSNLAKLYGTTKRSDLFSQRKALFLLIFAIILVGISVVFFKKIFDKKDKIVNSILISSGVFLLFTVASAILSPYKQQAFYGMYDRAEGLITIACYMIIFIYSIYTFKTTDNYNYIVIPILIVVAINSFLGFFQYIGQDLIKSDLGKLIVVPSEYTNISLTLSYEAGKLYGTLFHYNYVGSFVAIILPILFCIAIFEKYEIGYKLFACIGSLLSIWLLLGSTSRAGIIGLVMSIIFGAIIFGKLILKRRKQFLIGLGCIIIVAIIGNFATKGAIFARIPSLISDSFSVFKDTSDFDYREHSAVKDVKNTDTGAEITLANDTLKIGFENGNYVFKNSKDEIIQFVRTNDKDKSYKTDAQNFSNISLQFAKLAKTSSRADGVIVNIDNKTGFMFKLKPNNTIHLVDYSSGIDVDVVYPDTIGFKGKEKLGSMRGYIWARALPLLKQNILIGSGPDTFIFRFPQNDLIGKYYAYDTTNMVVDKPHNLYLQIALNEGVIALLAFLAVMIIYIVDSIKLYALKNEYDKDQILGIATCLGVIGYLFAGLFNDSVVSVAPIFWIVLGVGVAINFINRQKLKKICNKSL</sequence>
<dbReference type="InterPro" id="IPR051533">
    <property type="entry name" value="WaaL-like"/>
</dbReference>
<dbReference type="GO" id="GO:0016020">
    <property type="term" value="C:membrane"/>
    <property type="evidence" value="ECO:0007669"/>
    <property type="project" value="UniProtKB-SubCell"/>
</dbReference>
<feature type="transmembrane region" description="Helical" evidence="5">
    <location>
        <begin position="84"/>
        <end position="108"/>
    </location>
</feature>
<keyword evidence="7" id="KW-0436">Ligase</keyword>
<evidence type="ECO:0000256" key="2">
    <source>
        <dbReference type="ARBA" id="ARBA00022692"/>
    </source>
</evidence>
<dbReference type="RefSeq" id="WP_022750166.1">
    <property type="nucleotide sequence ID" value="NC_022571.1"/>
</dbReference>
<dbReference type="GeneID" id="55476490"/>
<feature type="transmembrane region" description="Helical" evidence="5">
    <location>
        <begin position="56"/>
        <end position="78"/>
    </location>
</feature>
<accession>U5MX48</accession>
<proteinExistence type="predicted"/>
<dbReference type="EMBL" id="CP006721">
    <property type="protein sequence ID" value="AGX45170.1"/>
    <property type="molecule type" value="Genomic_DNA"/>
</dbReference>
<feature type="transmembrane region" description="Helical" evidence="5">
    <location>
        <begin position="583"/>
        <end position="602"/>
    </location>
</feature>
<dbReference type="Proteomes" id="UP000017118">
    <property type="component" value="Chromosome"/>
</dbReference>
<dbReference type="HOGENOM" id="CLU_021625_0_0_9"/>
<organism evidence="7 8">
    <name type="scientific">Clostridium saccharobutylicum DSM 13864</name>
    <dbReference type="NCBI Taxonomy" id="1345695"/>
    <lineage>
        <taxon>Bacteria</taxon>
        <taxon>Bacillati</taxon>
        <taxon>Bacillota</taxon>
        <taxon>Clostridia</taxon>
        <taxon>Eubacteriales</taxon>
        <taxon>Clostridiaceae</taxon>
        <taxon>Clostridium</taxon>
    </lineage>
</organism>
<evidence type="ECO:0000313" key="7">
    <source>
        <dbReference type="EMBL" id="AGX45170.1"/>
    </source>
</evidence>